<dbReference type="SMART" id="SM00360">
    <property type="entry name" value="RRM"/>
    <property type="match status" value="4"/>
</dbReference>
<dbReference type="AlphaFoldDB" id="A0A177EDN0"/>
<reference evidence="7 8" key="1">
    <citation type="submission" date="2016-02" db="EMBL/GenBank/DDBJ databases">
        <title>Discovery of a natural microsporidian pathogen with a broad tissue tropism in Caenorhabditis elegans.</title>
        <authorList>
            <person name="Luallen R.J."/>
            <person name="Reinke A.W."/>
            <person name="Tong L."/>
            <person name="Botts M.R."/>
            <person name="Felix M.-A."/>
            <person name="Troemel E.R."/>
        </authorList>
    </citation>
    <scope>NUCLEOTIDE SEQUENCE [LARGE SCALE GENOMIC DNA]</scope>
    <source>
        <strain evidence="7 8">JUm2807</strain>
    </source>
</reference>
<protein>
    <submittedName>
        <fullName evidence="7">Multiple RNA-binding domain-containing protein 1</fullName>
    </submittedName>
</protein>
<evidence type="ECO:0000256" key="3">
    <source>
        <dbReference type="ARBA" id="ARBA00022884"/>
    </source>
</evidence>
<feature type="domain" description="RRM" evidence="6">
    <location>
        <begin position="339"/>
        <end position="408"/>
    </location>
</feature>
<feature type="domain" description="RRM" evidence="6">
    <location>
        <begin position="444"/>
        <end position="522"/>
    </location>
</feature>
<dbReference type="InterPro" id="IPR012677">
    <property type="entry name" value="Nucleotide-bd_a/b_plait_sf"/>
</dbReference>
<evidence type="ECO:0000256" key="5">
    <source>
        <dbReference type="PROSITE-ProRule" id="PRU00176"/>
    </source>
</evidence>
<dbReference type="Pfam" id="PF00076">
    <property type="entry name" value="RRM_1"/>
    <property type="match status" value="4"/>
</dbReference>
<dbReference type="OrthoDB" id="439639at2759"/>
<dbReference type="Proteomes" id="UP000185944">
    <property type="component" value="Unassembled WGS sequence"/>
</dbReference>
<dbReference type="STRING" id="1805483.A0A177EDN0"/>
<dbReference type="InterPro" id="IPR000504">
    <property type="entry name" value="RRM_dom"/>
</dbReference>
<dbReference type="PROSITE" id="PS50102">
    <property type="entry name" value="RRM"/>
    <property type="match status" value="4"/>
</dbReference>
<evidence type="ECO:0000256" key="4">
    <source>
        <dbReference type="ARBA" id="ARBA00023242"/>
    </source>
</evidence>
<dbReference type="EMBL" id="LTDL01000040">
    <property type="protein sequence ID" value="OAG29500.1"/>
    <property type="molecule type" value="Genomic_DNA"/>
</dbReference>
<dbReference type="PANTHER" id="PTHR48039">
    <property type="entry name" value="RNA-BINDING MOTIF PROTEIN 14B"/>
    <property type="match status" value="1"/>
</dbReference>
<evidence type="ECO:0000313" key="7">
    <source>
        <dbReference type="EMBL" id="OAG29500.1"/>
    </source>
</evidence>
<name>A0A177EDN0_9MICR</name>
<feature type="domain" description="RRM" evidence="6">
    <location>
        <begin position="1"/>
        <end position="78"/>
    </location>
</feature>
<dbReference type="SUPFAM" id="SSF54928">
    <property type="entry name" value="RNA-binding domain, RBD"/>
    <property type="match status" value="3"/>
</dbReference>
<accession>A0A177EDN0</accession>
<evidence type="ECO:0000259" key="6">
    <source>
        <dbReference type="PROSITE" id="PS50102"/>
    </source>
</evidence>
<dbReference type="InterPro" id="IPR051945">
    <property type="entry name" value="RRM_MRD1_RNA_proc_ribogen"/>
</dbReference>
<feature type="domain" description="RRM" evidence="6">
    <location>
        <begin position="161"/>
        <end position="244"/>
    </location>
</feature>
<evidence type="ECO:0000313" key="8">
    <source>
        <dbReference type="Proteomes" id="UP000185944"/>
    </source>
</evidence>
<keyword evidence="3 5" id="KW-0694">RNA-binding</keyword>
<proteinExistence type="predicted"/>
<dbReference type="GO" id="GO:0003729">
    <property type="term" value="F:mRNA binding"/>
    <property type="evidence" value="ECO:0007669"/>
    <property type="project" value="TreeGrafter"/>
</dbReference>
<keyword evidence="4" id="KW-0539">Nucleus</keyword>
<evidence type="ECO:0000256" key="1">
    <source>
        <dbReference type="ARBA" id="ARBA00004123"/>
    </source>
</evidence>
<keyword evidence="8" id="KW-1185">Reference proteome</keyword>
<keyword evidence="2" id="KW-0677">Repeat</keyword>
<evidence type="ECO:0000256" key="2">
    <source>
        <dbReference type="ARBA" id="ARBA00022737"/>
    </source>
</evidence>
<dbReference type="PANTHER" id="PTHR48039:SF5">
    <property type="entry name" value="RNA-BINDING PROTEIN 28"/>
    <property type="match status" value="1"/>
</dbReference>
<comment type="subcellular location">
    <subcellularLocation>
        <location evidence="1">Nucleus</location>
    </subcellularLocation>
</comment>
<dbReference type="InterPro" id="IPR035979">
    <property type="entry name" value="RBD_domain_sf"/>
</dbReference>
<gene>
    <name evidence="7" type="ORF">NEDG_00633</name>
</gene>
<dbReference type="GeneID" id="93646983"/>
<comment type="caution">
    <text evidence="7">The sequence shown here is derived from an EMBL/GenBank/DDBJ whole genome shotgun (WGS) entry which is preliminary data.</text>
</comment>
<dbReference type="RefSeq" id="XP_067544148.1">
    <property type="nucleotide sequence ID" value="XM_067688051.1"/>
</dbReference>
<dbReference type="Gene3D" id="3.30.70.330">
    <property type="match status" value="4"/>
</dbReference>
<sequence length="522" mass="59137">MRVVVKNLPPGVTGAALKKHFSDRGTPTDVRLLTDTVGESRRVAFLGYKTQEATERSILYYNKSYYNGQRITMEEVRHRAEEQEDDYPRKGQRPFEVAAINAEEMKEIVKLITKKKETAWNNEADEAAAKQAPPKETVEEVIQKYQKKTQEANKQKVLDTGEVFVHGIPYEATEEEVEAEFSKYGPVAEVYLKQKSRVDAWGDGETLNCGHVIIQYTFPKDAYALLSKEIIFQGRNVKVLPSKGKPEVEVTSKNKSNLSRGKYNALFFNFSAVLGIAAKEKKVSKTAILKDRGTGLGGRMALLESELIERTKIFIREEGIAEECSCQKQLCTCMFVSKKSLLVKNLPYNTTEFELKQFFRHYLRLVFSPSKTLAVLEYVSKSDAVKELKNNNFSKIRDHPIYVEHLKVTKERYIREASGTVPVPVPAPGPAPSTVPGPETSPSTKLIIKNVPFQAGRSELSEILEGLVGKEFKLRIPQKPDGSHRGFCFVEVDRQELLEVLLDRLRHIHLYGRHLVTERAQL</sequence>
<organism evidence="7 8">
    <name type="scientific">Nematocida displodere</name>
    <dbReference type="NCBI Taxonomy" id="1805483"/>
    <lineage>
        <taxon>Eukaryota</taxon>
        <taxon>Fungi</taxon>
        <taxon>Fungi incertae sedis</taxon>
        <taxon>Microsporidia</taxon>
        <taxon>Nematocida</taxon>
    </lineage>
</organism>
<dbReference type="VEuPathDB" id="MicrosporidiaDB:NEDG_00633"/>
<dbReference type="GO" id="GO:0005730">
    <property type="term" value="C:nucleolus"/>
    <property type="evidence" value="ECO:0007669"/>
    <property type="project" value="TreeGrafter"/>
</dbReference>